<feature type="region of interest" description="SAW" evidence="3">
    <location>
        <begin position="472"/>
        <end position="549"/>
    </location>
</feature>
<dbReference type="InterPro" id="IPR005202">
    <property type="entry name" value="TF_GRAS"/>
</dbReference>
<keyword evidence="2" id="KW-0804">Transcription</keyword>
<evidence type="ECO:0000256" key="4">
    <source>
        <dbReference type="SAM" id="MobiDB-lite"/>
    </source>
</evidence>
<dbReference type="AlphaFoldDB" id="S8EMR1"/>
<comment type="similarity">
    <text evidence="3">Belongs to the GRAS family.</text>
</comment>
<protein>
    <submittedName>
        <fullName evidence="5">Uncharacterized protein</fullName>
    </submittedName>
</protein>
<keyword evidence="6" id="KW-1185">Reference proteome</keyword>
<dbReference type="PROSITE" id="PS50985">
    <property type="entry name" value="GRAS"/>
    <property type="match status" value="1"/>
</dbReference>
<evidence type="ECO:0000256" key="2">
    <source>
        <dbReference type="ARBA" id="ARBA00023163"/>
    </source>
</evidence>
<reference evidence="5 6" key="1">
    <citation type="journal article" date="2013" name="BMC Genomics">
        <title>The miniature genome of a carnivorous plant Genlisea aurea contains a low number of genes and short non-coding sequences.</title>
        <authorList>
            <person name="Leushkin E.V."/>
            <person name="Sutormin R.A."/>
            <person name="Nabieva E.R."/>
            <person name="Penin A.A."/>
            <person name="Kondrashov A.S."/>
            <person name="Logacheva M.D."/>
        </authorList>
    </citation>
    <scope>NUCLEOTIDE SEQUENCE [LARGE SCALE GENOMIC DNA]</scope>
</reference>
<evidence type="ECO:0000256" key="3">
    <source>
        <dbReference type="PROSITE-ProRule" id="PRU01191"/>
    </source>
</evidence>
<dbReference type="Proteomes" id="UP000015453">
    <property type="component" value="Unassembled WGS sequence"/>
</dbReference>
<dbReference type="OrthoDB" id="677896at2759"/>
<feature type="region of interest" description="VHIID" evidence="3">
    <location>
        <begin position="251"/>
        <end position="316"/>
    </location>
</feature>
<feature type="non-terminal residue" evidence="5">
    <location>
        <position position="1"/>
    </location>
</feature>
<feature type="short sequence motif" description="VHIID" evidence="3">
    <location>
        <begin position="284"/>
        <end position="288"/>
    </location>
</feature>
<dbReference type="EMBL" id="AUSU01000226">
    <property type="protein sequence ID" value="EPS73977.1"/>
    <property type="molecule type" value="Genomic_DNA"/>
</dbReference>
<comment type="caution">
    <text evidence="5">The sequence shown here is derived from an EMBL/GenBank/DDBJ whole genome shotgun (WGS) entry which is preliminary data.</text>
</comment>
<comment type="caution">
    <text evidence="3">Lacks conserved residue(s) required for the propagation of feature annotation.</text>
</comment>
<name>S8EMR1_9LAMI</name>
<feature type="compositionally biased region" description="Low complexity" evidence="4">
    <location>
        <begin position="153"/>
        <end position="170"/>
    </location>
</feature>
<gene>
    <name evidence="5" type="ORF">M569_00779</name>
</gene>
<dbReference type="Pfam" id="PF03514">
    <property type="entry name" value="GRAS"/>
    <property type="match status" value="1"/>
</dbReference>
<feature type="region of interest" description="Disordered" evidence="4">
    <location>
        <begin position="150"/>
        <end position="170"/>
    </location>
</feature>
<evidence type="ECO:0000256" key="1">
    <source>
        <dbReference type="ARBA" id="ARBA00023015"/>
    </source>
</evidence>
<dbReference type="PANTHER" id="PTHR31636">
    <property type="entry name" value="OSJNBA0084A10.13 PROTEIN-RELATED"/>
    <property type="match status" value="1"/>
</dbReference>
<sequence>QQQILFRSPLAGAVQDSAAQIRRSEFSGKRSLAEFQQNQQGMEFYLRNVKMRPSYNNQHASPISPLSPAELSAIPGISTGAMKPRYGIPIIRQQRTQQLTIAGSPEKSLMNYRLQELEKELLGDDDGDDDEEAVSVITNSEWSEAIRDLIGKPFSPSPTSSSSSCSSTSVCQPPPCPKQALIDAAAAISDGKQESAAEILTRLAPEANNRGTTSKQRLAAYMVSALKSRVGNESPAATAAEVKTDEHAVSTKMLYSASPCFKLGLMAANLAILEASTELRFQKIHVLDFELGQGTQYVHLLKTMAAAQPKSAAALTITVVSDGDISEEKLRIIGDCLKSHALKIGVPLNFHIVDFNFGNIEQISRENLRIGSDEALAVNFAFKLHKLPDESVSVDNIRDELLRRVKSLSPTVVTVVEQELNSNTAPLATRVRDSYEYYSALLESLDATIAGEVPDRALIDDGIGRKIANAVGCEGRERVERCEVFGKWRARMRMAGFQPLSVSPLAAESLRGKLNGGTRVNQGFTVIEDSGGICFGWRGKTLAVASVWR</sequence>
<evidence type="ECO:0000313" key="5">
    <source>
        <dbReference type="EMBL" id="EPS73977.1"/>
    </source>
</evidence>
<keyword evidence="1" id="KW-0805">Transcription regulation</keyword>
<proteinExistence type="inferred from homology"/>
<accession>S8EMR1</accession>
<evidence type="ECO:0000313" key="6">
    <source>
        <dbReference type="Proteomes" id="UP000015453"/>
    </source>
</evidence>
<organism evidence="5 6">
    <name type="scientific">Genlisea aurea</name>
    <dbReference type="NCBI Taxonomy" id="192259"/>
    <lineage>
        <taxon>Eukaryota</taxon>
        <taxon>Viridiplantae</taxon>
        <taxon>Streptophyta</taxon>
        <taxon>Embryophyta</taxon>
        <taxon>Tracheophyta</taxon>
        <taxon>Spermatophyta</taxon>
        <taxon>Magnoliopsida</taxon>
        <taxon>eudicotyledons</taxon>
        <taxon>Gunneridae</taxon>
        <taxon>Pentapetalae</taxon>
        <taxon>asterids</taxon>
        <taxon>lamiids</taxon>
        <taxon>Lamiales</taxon>
        <taxon>Lentibulariaceae</taxon>
        <taxon>Genlisea</taxon>
    </lineage>
</organism>